<reference evidence="1 2" key="1">
    <citation type="submission" date="2016-10" db="EMBL/GenBank/DDBJ databases">
        <title>Comparative genomics of Bacillus thuringiensis reveals a path to pathogens against multiple invertebrate hosts.</title>
        <authorList>
            <person name="Zheng J."/>
            <person name="Gao Q."/>
            <person name="Liu H."/>
            <person name="Peng D."/>
            <person name="Ruan L."/>
            <person name="Sun M."/>
        </authorList>
    </citation>
    <scope>NUCLEOTIDE SEQUENCE [LARGE SCALE GENOMIC DNA]</scope>
    <source>
        <strain evidence="1">BGSC 4CA1</strain>
    </source>
</reference>
<proteinExistence type="predicted"/>
<dbReference type="AlphaFoldDB" id="A0A9X6FAX5"/>
<accession>A0A9X6FAX5</accession>
<sequence length="262" mass="30755">MFVKHDVVDSKIEENAKLWRYMDFTKLVSLISTQQLYFCRADKFKDKFEGRLFGFQVEDMRKNLERIIGEYEVYGTDRRIVIDSSVIEQAEILTDQAYYMANCDRERTFVNCWHLNEYESAAMWDLYLKSNEGIAIQTNFGRLKRSLNCCKENIYIGRVKYIDHNKESNFGNGLSPFFTKRNSFSHEQEVRLLYSATLDNKPNALPDKNIIGVNFQINLEDLIESVYVSPDAAPWFVDVVKVVLNKFNIDVEVIHSKLYELN</sequence>
<name>A0A9X6FAX5_BACTU</name>
<protein>
    <recommendedName>
        <fullName evidence="3">DUF2971 domain-containing protein</fullName>
    </recommendedName>
</protein>
<dbReference type="Proteomes" id="UP000195129">
    <property type="component" value="Unassembled WGS sequence"/>
</dbReference>
<dbReference type="EMBL" id="NFDN01000041">
    <property type="protein sequence ID" value="OTY60346.1"/>
    <property type="molecule type" value="Genomic_DNA"/>
</dbReference>
<evidence type="ECO:0008006" key="3">
    <source>
        <dbReference type="Google" id="ProtNLM"/>
    </source>
</evidence>
<evidence type="ECO:0000313" key="2">
    <source>
        <dbReference type="Proteomes" id="UP000195129"/>
    </source>
</evidence>
<organism evidence="1 2">
    <name type="scientific">Bacillus thuringiensis serovar yosoo</name>
    <dbReference type="NCBI Taxonomy" id="180848"/>
    <lineage>
        <taxon>Bacteria</taxon>
        <taxon>Bacillati</taxon>
        <taxon>Bacillota</taxon>
        <taxon>Bacilli</taxon>
        <taxon>Bacillales</taxon>
        <taxon>Bacillaceae</taxon>
        <taxon>Bacillus</taxon>
        <taxon>Bacillus cereus group</taxon>
    </lineage>
</organism>
<gene>
    <name evidence="1" type="ORF">BK746_08000</name>
</gene>
<evidence type="ECO:0000313" key="1">
    <source>
        <dbReference type="EMBL" id="OTY60346.1"/>
    </source>
</evidence>
<comment type="caution">
    <text evidence="1">The sequence shown here is derived from an EMBL/GenBank/DDBJ whole genome shotgun (WGS) entry which is preliminary data.</text>
</comment>
<dbReference type="RefSeq" id="WP_087965653.1">
    <property type="nucleotide sequence ID" value="NZ_NFDN01000041.1"/>
</dbReference>